<feature type="transmembrane region" description="Helical" evidence="3">
    <location>
        <begin position="7"/>
        <end position="26"/>
    </location>
</feature>
<dbReference type="Proteomes" id="UP001058974">
    <property type="component" value="Chromosome 2"/>
</dbReference>
<dbReference type="Gramene" id="Psat02G0414600-T1">
    <property type="protein sequence ID" value="KAI5438297.1"/>
    <property type="gene ID" value="KIW84_024146"/>
</dbReference>
<dbReference type="SUPFAM" id="SSF81665">
    <property type="entry name" value="Calcium ATPase, transmembrane domain M"/>
    <property type="match status" value="1"/>
</dbReference>
<evidence type="ECO:0000313" key="4">
    <source>
        <dbReference type="EMBL" id="KAI5438297.1"/>
    </source>
</evidence>
<comment type="caution">
    <text evidence="4">The sequence shown here is derived from an EMBL/GenBank/DDBJ whole genome shotgun (WGS) entry which is preliminary data.</text>
</comment>
<accession>A0A9D4YG48</accession>
<keyword evidence="5" id="KW-1185">Reference proteome</keyword>
<keyword evidence="3" id="KW-0472">Membrane</keyword>
<evidence type="ECO:0000313" key="5">
    <source>
        <dbReference type="Proteomes" id="UP001058974"/>
    </source>
</evidence>
<dbReference type="Gene3D" id="6.10.140.890">
    <property type="match status" value="1"/>
</dbReference>
<feature type="coiled-coil region" evidence="2">
    <location>
        <begin position="252"/>
        <end position="279"/>
    </location>
</feature>
<protein>
    <submittedName>
        <fullName evidence="4">Uncharacterized protein</fullName>
    </submittedName>
</protein>
<dbReference type="EMBL" id="JAMSHJ010000002">
    <property type="protein sequence ID" value="KAI5438297.1"/>
    <property type="molecule type" value="Genomic_DNA"/>
</dbReference>
<evidence type="ECO:0000256" key="3">
    <source>
        <dbReference type="SAM" id="Phobius"/>
    </source>
</evidence>
<sequence>MKNYTIYAVSITIRVVLGFMLLALIWKFDFSPFMVLIIAILNDGTIMTISKDRVKPSPMPDSWKLREIFATGVVLGTYLAVMTVVFFWLAHASDFFTEKFGLKSIRNNHEELTAAVYLQVSIVSQALIFVTRSRSWSFVERPGLLLIAAFLIAQLIATLIAVYANWEFAHMKGIGWGWAAVIWLYSIVFYIPLDILKFFIRYALSGKAWNNITENRTAFTSKKDYGRGAREAQWAAVQRTLHGLNPPDSDHVLNESNNYRDLSELADQAKKRAEIARLRELHTLKGHVESVVKLKGLDIETIQQHYTV</sequence>
<feature type="transmembrane region" description="Helical" evidence="3">
    <location>
        <begin position="176"/>
        <end position="200"/>
    </location>
</feature>
<keyword evidence="2" id="KW-0175">Coiled coil</keyword>
<keyword evidence="1" id="KW-0460">Magnesium</keyword>
<dbReference type="AlphaFoldDB" id="A0A9D4YG48"/>
<evidence type="ECO:0000256" key="2">
    <source>
        <dbReference type="SAM" id="Coils"/>
    </source>
</evidence>
<organism evidence="4 5">
    <name type="scientific">Pisum sativum</name>
    <name type="common">Garden pea</name>
    <name type="synonym">Lathyrus oleraceus</name>
    <dbReference type="NCBI Taxonomy" id="3888"/>
    <lineage>
        <taxon>Eukaryota</taxon>
        <taxon>Viridiplantae</taxon>
        <taxon>Streptophyta</taxon>
        <taxon>Embryophyta</taxon>
        <taxon>Tracheophyta</taxon>
        <taxon>Spermatophyta</taxon>
        <taxon>Magnoliopsida</taxon>
        <taxon>eudicotyledons</taxon>
        <taxon>Gunneridae</taxon>
        <taxon>Pentapetalae</taxon>
        <taxon>rosids</taxon>
        <taxon>fabids</taxon>
        <taxon>Fabales</taxon>
        <taxon>Fabaceae</taxon>
        <taxon>Papilionoideae</taxon>
        <taxon>50 kb inversion clade</taxon>
        <taxon>NPAAA clade</taxon>
        <taxon>Hologalegina</taxon>
        <taxon>IRL clade</taxon>
        <taxon>Fabeae</taxon>
        <taxon>Lathyrus</taxon>
    </lineage>
</organism>
<proteinExistence type="predicted"/>
<keyword evidence="3" id="KW-1133">Transmembrane helix</keyword>
<dbReference type="InterPro" id="IPR023298">
    <property type="entry name" value="ATPase_P-typ_TM_dom_sf"/>
</dbReference>
<dbReference type="PANTHER" id="PTHR42861">
    <property type="entry name" value="CALCIUM-TRANSPORTING ATPASE"/>
    <property type="match status" value="1"/>
</dbReference>
<dbReference type="OrthoDB" id="116380at2759"/>
<feature type="transmembrane region" description="Helical" evidence="3">
    <location>
        <begin position="69"/>
        <end position="92"/>
    </location>
</feature>
<name>A0A9D4YG48_PEA</name>
<reference evidence="4 5" key="1">
    <citation type="journal article" date="2022" name="Nat. Genet.">
        <title>Improved pea reference genome and pan-genome highlight genomic features and evolutionary characteristics.</title>
        <authorList>
            <person name="Yang T."/>
            <person name="Liu R."/>
            <person name="Luo Y."/>
            <person name="Hu S."/>
            <person name="Wang D."/>
            <person name="Wang C."/>
            <person name="Pandey M.K."/>
            <person name="Ge S."/>
            <person name="Xu Q."/>
            <person name="Li N."/>
            <person name="Li G."/>
            <person name="Huang Y."/>
            <person name="Saxena R.K."/>
            <person name="Ji Y."/>
            <person name="Li M."/>
            <person name="Yan X."/>
            <person name="He Y."/>
            <person name="Liu Y."/>
            <person name="Wang X."/>
            <person name="Xiang C."/>
            <person name="Varshney R.K."/>
            <person name="Ding H."/>
            <person name="Gao S."/>
            <person name="Zong X."/>
        </authorList>
    </citation>
    <scope>NUCLEOTIDE SEQUENCE [LARGE SCALE GENOMIC DNA]</scope>
    <source>
        <strain evidence="4 5">cv. Zhongwan 6</strain>
    </source>
</reference>
<gene>
    <name evidence="4" type="ORF">KIW84_024146</name>
</gene>
<evidence type="ECO:0000256" key="1">
    <source>
        <dbReference type="ARBA" id="ARBA00022842"/>
    </source>
</evidence>
<keyword evidence="3" id="KW-0812">Transmembrane</keyword>
<feature type="transmembrane region" description="Helical" evidence="3">
    <location>
        <begin position="143"/>
        <end position="164"/>
    </location>
</feature>
<dbReference type="Gene3D" id="1.20.1110.10">
    <property type="entry name" value="Calcium-transporting ATPase, transmembrane domain"/>
    <property type="match status" value="1"/>
</dbReference>